<organism evidence="1 2">
    <name type="scientific">Mycobacteroides abscessus 21</name>
    <dbReference type="NCBI Taxonomy" id="1299324"/>
    <lineage>
        <taxon>Bacteria</taxon>
        <taxon>Bacillati</taxon>
        <taxon>Actinomycetota</taxon>
        <taxon>Actinomycetes</taxon>
        <taxon>Mycobacteriales</taxon>
        <taxon>Mycobacteriaceae</taxon>
        <taxon>Mycobacteroides</taxon>
        <taxon>Mycobacteroides abscessus</taxon>
    </lineage>
</organism>
<accession>A0A829Q4Z0</accession>
<gene>
    <name evidence="1" type="ORF">I543_5280</name>
</gene>
<reference evidence="1 2" key="1">
    <citation type="submission" date="2013-12" db="EMBL/GenBank/DDBJ databases">
        <authorList>
            <person name="Madinger N."/>
            <person name="Lenaerts A."/>
            <person name="Ordway D."/>
            <person name="DeGroote M.A."/>
            <person name="Parker T."/>
            <person name="Sizemore C."/>
            <person name="Tallon L.J."/>
            <person name="Sadzewicz L.K."/>
            <person name="Sengamalay N."/>
            <person name="Fraser C.M."/>
            <person name="Hine E."/>
            <person name="Shefchek K.A."/>
            <person name="Das S.P."/>
            <person name="Tettelin H."/>
        </authorList>
    </citation>
    <scope>NUCLEOTIDE SEQUENCE [LARGE SCALE GENOMIC DNA]</scope>
    <source>
        <strain evidence="1 2">21</strain>
    </source>
</reference>
<proteinExistence type="predicted"/>
<name>A0A829Q4Z0_9MYCO</name>
<dbReference type="AlphaFoldDB" id="A0A829Q4Z0"/>
<sequence length="58" mass="6237">MRKNATNQTLDGPAFTLTGVRLTVVALNADFLRTLDLGIDYLGSISDMAARRVIVAAE</sequence>
<evidence type="ECO:0000313" key="2">
    <source>
        <dbReference type="Proteomes" id="UP000020103"/>
    </source>
</evidence>
<dbReference type="EMBL" id="JAOF01000001">
    <property type="protein sequence ID" value="EUA47912.1"/>
    <property type="molecule type" value="Genomic_DNA"/>
</dbReference>
<protein>
    <submittedName>
        <fullName evidence="1">Uncharacterized protein</fullName>
    </submittedName>
</protein>
<evidence type="ECO:0000313" key="1">
    <source>
        <dbReference type="EMBL" id="EUA47912.1"/>
    </source>
</evidence>
<comment type="caution">
    <text evidence="1">The sequence shown here is derived from an EMBL/GenBank/DDBJ whole genome shotgun (WGS) entry which is preliminary data.</text>
</comment>
<dbReference type="Proteomes" id="UP000020103">
    <property type="component" value="Unassembled WGS sequence"/>
</dbReference>